<keyword evidence="2" id="KW-0444">Lipid biosynthesis</keyword>
<keyword evidence="4" id="KW-0276">Fatty acid metabolism</keyword>
<dbReference type="Pfam" id="PF00550">
    <property type="entry name" value="PP-binding"/>
    <property type="match status" value="1"/>
</dbReference>
<dbReference type="GO" id="GO:0009245">
    <property type="term" value="P:lipid A biosynthetic process"/>
    <property type="evidence" value="ECO:0007669"/>
    <property type="project" value="TreeGrafter"/>
</dbReference>
<evidence type="ECO:0000256" key="4">
    <source>
        <dbReference type="ARBA" id="ARBA00022832"/>
    </source>
</evidence>
<dbReference type="AlphaFoldDB" id="A0A1I2MIK3"/>
<dbReference type="STRING" id="1529.SAMN04487885_11422"/>
<evidence type="ECO:0000313" key="8">
    <source>
        <dbReference type="EMBL" id="SFF89186.1"/>
    </source>
</evidence>
<dbReference type="PANTHER" id="PTHR20863">
    <property type="entry name" value="ACYL CARRIER PROTEIN"/>
    <property type="match status" value="1"/>
</dbReference>
<dbReference type="GO" id="GO:0000036">
    <property type="term" value="F:acyl carrier activity"/>
    <property type="evidence" value="ECO:0007669"/>
    <property type="project" value="TreeGrafter"/>
</dbReference>
<dbReference type="InterPro" id="IPR036736">
    <property type="entry name" value="ACP-like_sf"/>
</dbReference>
<dbReference type="eggNOG" id="COG0236">
    <property type="taxonomic scope" value="Bacteria"/>
</dbReference>
<keyword evidence="3" id="KW-0597">Phosphoprotein</keyword>
<gene>
    <name evidence="8" type="ORF">SAMN04487885_11422</name>
</gene>
<sequence length="75" mass="8901">MEKRVKSIIAEYLGLKTEDIKLDMGLVEDLNINSYDIMSIVSLFEEEFNIEVPDTDIRLFQRVNDIVEYIKKRNF</sequence>
<evidence type="ECO:0000313" key="9">
    <source>
        <dbReference type="Proteomes" id="UP000182135"/>
    </source>
</evidence>
<dbReference type="OrthoDB" id="9804551at2"/>
<evidence type="ECO:0000259" key="7">
    <source>
        <dbReference type="PROSITE" id="PS50075"/>
    </source>
</evidence>
<accession>A0A1I2MIK3</accession>
<dbReference type="InterPro" id="IPR009081">
    <property type="entry name" value="PP-bd_ACP"/>
</dbReference>
<keyword evidence="5" id="KW-0443">Lipid metabolism</keyword>
<dbReference type="GO" id="GO:0016020">
    <property type="term" value="C:membrane"/>
    <property type="evidence" value="ECO:0007669"/>
    <property type="project" value="GOC"/>
</dbReference>
<keyword evidence="9" id="KW-1185">Reference proteome</keyword>
<dbReference type="EMBL" id="FOOE01000014">
    <property type="protein sequence ID" value="SFF89186.1"/>
    <property type="molecule type" value="Genomic_DNA"/>
</dbReference>
<dbReference type="PANTHER" id="PTHR20863:SF76">
    <property type="entry name" value="CARRIER DOMAIN-CONTAINING PROTEIN"/>
    <property type="match status" value="1"/>
</dbReference>
<reference evidence="8 9" key="1">
    <citation type="submission" date="2016-10" db="EMBL/GenBank/DDBJ databases">
        <authorList>
            <person name="de Groot N.N."/>
        </authorList>
    </citation>
    <scope>NUCLEOTIDE SEQUENCE [LARGE SCALE GENOMIC DNA]</scope>
    <source>
        <strain evidence="8 9">NLAE-zl-G419</strain>
    </source>
</reference>
<organism evidence="8 9">
    <name type="scientific">Clostridium cadaveris</name>
    <dbReference type="NCBI Taxonomy" id="1529"/>
    <lineage>
        <taxon>Bacteria</taxon>
        <taxon>Bacillati</taxon>
        <taxon>Bacillota</taxon>
        <taxon>Clostridia</taxon>
        <taxon>Eubacteriales</taxon>
        <taxon>Clostridiaceae</taxon>
        <taxon>Clostridium</taxon>
    </lineage>
</organism>
<evidence type="ECO:0000256" key="1">
    <source>
        <dbReference type="ARBA" id="ARBA00022450"/>
    </source>
</evidence>
<evidence type="ECO:0000256" key="2">
    <source>
        <dbReference type="ARBA" id="ARBA00022516"/>
    </source>
</evidence>
<dbReference type="Proteomes" id="UP000182135">
    <property type="component" value="Unassembled WGS sequence"/>
</dbReference>
<evidence type="ECO:0000256" key="5">
    <source>
        <dbReference type="ARBA" id="ARBA00023098"/>
    </source>
</evidence>
<evidence type="ECO:0000256" key="3">
    <source>
        <dbReference type="ARBA" id="ARBA00022553"/>
    </source>
</evidence>
<feature type="domain" description="Carrier" evidence="7">
    <location>
        <begin position="1"/>
        <end position="74"/>
    </location>
</feature>
<protein>
    <submittedName>
        <fullName evidence="8">Acyl carrier protein</fullName>
    </submittedName>
</protein>
<proteinExistence type="predicted"/>
<keyword evidence="1" id="KW-0596">Phosphopantetheine</keyword>
<name>A0A1I2MIK3_9CLOT</name>
<dbReference type="Gene3D" id="1.10.1200.10">
    <property type="entry name" value="ACP-like"/>
    <property type="match status" value="1"/>
</dbReference>
<dbReference type="PROSITE" id="PS50075">
    <property type="entry name" value="CARRIER"/>
    <property type="match status" value="1"/>
</dbReference>
<dbReference type="GO" id="GO:0005829">
    <property type="term" value="C:cytosol"/>
    <property type="evidence" value="ECO:0007669"/>
    <property type="project" value="TreeGrafter"/>
</dbReference>
<dbReference type="InterPro" id="IPR003231">
    <property type="entry name" value="ACP"/>
</dbReference>
<evidence type="ECO:0000256" key="6">
    <source>
        <dbReference type="ARBA" id="ARBA00023160"/>
    </source>
</evidence>
<dbReference type="SUPFAM" id="SSF47336">
    <property type="entry name" value="ACP-like"/>
    <property type="match status" value="1"/>
</dbReference>
<keyword evidence="6" id="KW-0275">Fatty acid biosynthesis</keyword>
<dbReference type="GO" id="GO:0000035">
    <property type="term" value="F:acyl binding"/>
    <property type="evidence" value="ECO:0007669"/>
    <property type="project" value="TreeGrafter"/>
</dbReference>
<dbReference type="RefSeq" id="WP_074845742.1">
    <property type="nucleotide sequence ID" value="NZ_CABMJC010000006.1"/>
</dbReference>